<keyword evidence="2" id="KW-0503">Monooxygenase</keyword>
<reference evidence="2 3" key="1">
    <citation type="submission" date="2024-09" db="EMBL/GenBank/DDBJ databases">
        <authorList>
            <person name="Sun Q."/>
            <person name="Mori K."/>
        </authorList>
    </citation>
    <scope>NUCLEOTIDE SEQUENCE [LARGE SCALE GENOMIC DNA]</scope>
    <source>
        <strain evidence="2 3">JCM 12763</strain>
    </source>
</reference>
<dbReference type="InterPro" id="IPR007138">
    <property type="entry name" value="ABM_dom"/>
</dbReference>
<evidence type="ECO:0000259" key="1">
    <source>
        <dbReference type="PROSITE" id="PS51725"/>
    </source>
</evidence>
<dbReference type="Gene3D" id="3.30.70.100">
    <property type="match status" value="1"/>
</dbReference>
<keyword evidence="2" id="KW-0560">Oxidoreductase</keyword>
<gene>
    <name evidence="2" type="ORF">ACFFN0_08150</name>
</gene>
<dbReference type="InterPro" id="IPR011008">
    <property type="entry name" value="Dimeric_a/b-barrel"/>
</dbReference>
<evidence type="ECO:0000313" key="3">
    <source>
        <dbReference type="Proteomes" id="UP001589613"/>
    </source>
</evidence>
<comment type="caution">
    <text evidence="2">The sequence shown here is derived from an EMBL/GenBank/DDBJ whole genome shotgun (WGS) entry which is preliminary data.</text>
</comment>
<dbReference type="PROSITE" id="PS51725">
    <property type="entry name" value="ABM"/>
    <property type="match status" value="1"/>
</dbReference>
<evidence type="ECO:0000313" key="2">
    <source>
        <dbReference type="EMBL" id="MFB9732014.1"/>
    </source>
</evidence>
<dbReference type="GO" id="GO:0004497">
    <property type="term" value="F:monooxygenase activity"/>
    <property type="evidence" value="ECO:0007669"/>
    <property type="project" value="UniProtKB-KW"/>
</dbReference>
<keyword evidence="3" id="KW-1185">Reference proteome</keyword>
<proteinExistence type="predicted"/>
<sequence length="100" mass="10759">MTFANVGTLGVQPGKAEELVAILTRRNPEMEQAGCLVYEVGVSQEEPDTVCVVELWESTEAHRASLQLPSVQAAIGEARPLLTGEMGGYRFEVAGSPLRD</sequence>
<dbReference type="Proteomes" id="UP001589613">
    <property type="component" value="Unassembled WGS sequence"/>
</dbReference>
<dbReference type="Pfam" id="PF03992">
    <property type="entry name" value="ABM"/>
    <property type="match status" value="1"/>
</dbReference>
<name>A0ABV5V2I0_9MICO</name>
<dbReference type="EMBL" id="JBHMAX010000015">
    <property type="protein sequence ID" value="MFB9732014.1"/>
    <property type="molecule type" value="Genomic_DNA"/>
</dbReference>
<accession>A0ABV5V2I0</accession>
<dbReference type="RefSeq" id="WP_141337701.1">
    <property type="nucleotide sequence ID" value="NZ_JBHMAX010000015.1"/>
</dbReference>
<feature type="domain" description="ABM" evidence="1">
    <location>
        <begin position="3"/>
        <end position="91"/>
    </location>
</feature>
<protein>
    <submittedName>
        <fullName evidence="2">Quinol monooxygenase</fullName>
        <ecNumber evidence="2">1.-.-.-</ecNumber>
    </submittedName>
</protein>
<organism evidence="2 3">
    <name type="scientific">Ornithinimicrobium kibberense</name>
    <dbReference type="NCBI Taxonomy" id="282060"/>
    <lineage>
        <taxon>Bacteria</taxon>
        <taxon>Bacillati</taxon>
        <taxon>Actinomycetota</taxon>
        <taxon>Actinomycetes</taxon>
        <taxon>Micrococcales</taxon>
        <taxon>Ornithinimicrobiaceae</taxon>
        <taxon>Ornithinimicrobium</taxon>
    </lineage>
</organism>
<dbReference type="EC" id="1.-.-.-" evidence="2"/>
<dbReference type="SUPFAM" id="SSF54909">
    <property type="entry name" value="Dimeric alpha+beta barrel"/>
    <property type="match status" value="1"/>
</dbReference>